<dbReference type="GO" id="GO:0009432">
    <property type="term" value="P:SOS response"/>
    <property type="evidence" value="ECO:0007669"/>
    <property type="project" value="UniProtKB-KW"/>
</dbReference>
<dbReference type="GO" id="GO:0006281">
    <property type="term" value="P:DNA repair"/>
    <property type="evidence" value="ECO:0007669"/>
    <property type="project" value="UniProtKB-KW"/>
</dbReference>
<comment type="similarity">
    <text evidence="1">Belongs to the DNA polymerase type-Y family.</text>
</comment>
<evidence type="ECO:0000313" key="8">
    <source>
        <dbReference type="Proteomes" id="UP000196531"/>
    </source>
</evidence>
<dbReference type="Pfam" id="PF13438">
    <property type="entry name" value="DUF4113"/>
    <property type="match status" value="1"/>
</dbReference>
<dbReference type="InterPro" id="IPR050116">
    <property type="entry name" value="DNA_polymerase-Y"/>
</dbReference>
<dbReference type="GO" id="GO:0003684">
    <property type="term" value="F:damaged DNA binding"/>
    <property type="evidence" value="ECO:0007669"/>
    <property type="project" value="InterPro"/>
</dbReference>
<evidence type="ECO:0000259" key="6">
    <source>
        <dbReference type="PROSITE" id="PS50173"/>
    </source>
</evidence>
<dbReference type="InterPro" id="IPR001126">
    <property type="entry name" value="UmuC"/>
</dbReference>
<name>A0A1Y5FDI6_9BACT</name>
<keyword evidence="2" id="KW-0227">DNA damage</keyword>
<dbReference type="Pfam" id="PF11799">
    <property type="entry name" value="IMS_C"/>
    <property type="match status" value="1"/>
</dbReference>
<sequence length="436" mass="48717">MGRCGFSPRRDNLSKKIFALVDCNSFYCSCERLFRPDLKSTAIGVLSNNDGCFVSRTPELKKLGVKTGDPYFKVKDLCKKNNVAVFSANFSLYTNLSDRVMKTLATFAPRIEVYSVDEAFLDLTGFNPDELVEYSREIKRIVERDTGIPVSVGVGYTKTLAKLANNLAKKSKKAGGVVCLLNDKHTEAALERTQIGDVWGIGRASESKLKAIGIHNAKDFKEYKNSKNILKLLTKVGLQTKEELEGNIRLNLEIVPIKKKEIMCSRTFGTPVFDMKVLRESISNYITNTAEKLRKQDSSCSKIEIFARTSPYKDVPQHFAFEQVILSGDSSNTLKMISYAFSAVEKLFKEGYEFKKAGVKLTNIVNDTEGQLSLLDENDSPRTRSLMKTIDLINKINGPGTIKSAACGVNDKAWSMSRNFKSPRYVTGYTELPKVT</sequence>
<dbReference type="Gene3D" id="1.10.150.20">
    <property type="entry name" value="5' to 3' exonuclease, C-terminal subdomain"/>
    <property type="match status" value="1"/>
</dbReference>
<feature type="domain" description="UmuC" evidence="6">
    <location>
        <begin position="18"/>
        <end position="202"/>
    </location>
</feature>
<dbReference type="EMBL" id="MAAO01000001">
    <property type="protein sequence ID" value="OUS00286.1"/>
    <property type="molecule type" value="Genomic_DNA"/>
</dbReference>
<dbReference type="GO" id="GO:0042276">
    <property type="term" value="P:error-prone translesion synthesis"/>
    <property type="evidence" value="ECO:0007669"/>
    <property type="project" value="TreeGrafter"/>
</dbReference>
<dbReference type="InterPro" id="IPR043502">
    <property type="entry name" value="DNA/RNA_pol_sf"/>
</dbReference>
<evidence type="ECO:0000256" key="4">
    <source>
        <dbReference type="ARBA" id="ARBA00023204"/>
    </source>
</evidence>
<dbReference type="GO" id="GO:0005829">
    <property type="term" value="C:cytosol"/>
    <property type="evidence" value="ECO:0007669"/>
    <property type="project" value="TreeGrafter"/>
</dbReference>
<dbReference type="Gene3D" id="3.30.70.270">
    <property type="match status" value="1"/>
</dbReference>
<dbReference type="PROSITE" id="PS50173">
    <property type="entry name" value="UMUC"/>
    <property type="match status" value="1"/>
</dbReference>
<evidence type="ECO:0000256" key="2">
    <source>
        <dbReference type="ARBA" id="ARBA00022763"/>
    </source>
</evidence>
<keyword evidence="4" id="KW-0234">DNA repair</keyword>
<dbReference type="InterPro" id="IPR025188">
    <property type="entry name" value="DUF4113"/>
</dbReference>
<dbReference type="PANTHER" id="PTHR11076:SF34">
    <property type="entry name" value="PROTEIN UMUC"/>
    <property type="match status" value="1"/>
</dbReference>
<dbReference type="GO" id="GO:0003887">
    <property type="term" value="F:DNA-directed DNA polymerase activity"/>
    <property type="evidence" value="ECO:0007669"/>
    <property type="project" value="TreeGrafter"/>
</dbReference>
<comment type="caution">
    <text evidence="7">The sequence shown here is derived from an EMBL/GenBank/DDBJ whole genome shotgun (WGS) entry which is preliminary data.</text>
</comment>
<protein>
    <recommendedName>
        <fullName evidence="6">UmuC domain-containing protein</fullName>
    </recommendedName>
</protein>
<dbReference type="PANTHER" id="PTHR11076">
    <property type="entry name" value="DNA REPAIR POLYMERASE UMUC / TRANSFERASE FAMILY MEMBER"/>
    <property type="match status" value="1"/>
</dbReference>
<keyword evidence="5" id="KW-0742">SOS response</keyword>
<dbReference type="Proteomes" id="UP000196531">
    <property type="component" value="Unassembled WGS sequence"/>
</dbReference>
<keyword evidence="3" id="KW-0741">SOS mutagenesis</keyword>
<evidence type="ECO:0000256" key="5">
    <source>
        <dbReference type="ARBA" id="ARBA00023236"/>
    </source>
</evidence>
<proteinExistence type="inferred from homology"/>
<dbReference type="Gene3D" id="3.40.1170.60">
    <property type="match status" value="1"/>
</dbReference>
<dbReference type="CDD" id="cd01700">
    <property type="entry name" value="PolY_Pol_V_umuC"/>
    <property type="match status" value="1"/>
</dbReference>
<dbReference type="InterPro" id="IPR017961">
    <property type="entry name" value="DNA_pol_Y-fam_little_finger"/>
</dbReference>
<evidence type="ECO:0000256" key="1">
    <source>
        <dbReference type="ARBA" id="ARBA00010945"/>
    </source>
</evidence>
<dbReference type="InterPro" id="IPR043128">
    <property type="entry name" value="Rev_trsase/Diguanyl_cyclase"/>
</dbReference>
<dbReference type="Pfam" id="PF00817">
    <property type="entry name" value="IMS"/>
    <property type="match status" value="1"/>
</dbReference>
<accession>A0A1Y5FDI6</accession>
<dbReference type="AlphaFoldDB" id="A0A1Y5FDI6"/>
<reference evidence="8" key="1">
    <citation type="journal article" date="2017" name="Proc. Natl. Acad. Sci. U.S.A.">
        <title>Simulation of Deepwater Horizon oil plume reveals substrate specialization within a complex community of hydrocarbon-degraders.</title>
        <authorList>
            <person name="Hu P."/>
            <person name="Dubinsky E.A."/>
            <person name="Probst A.J."/>
            <person name="Wang J."/>
            <person name="Sieber C.M.K."/>
            <person name="Tom L.M."/>
            <person name="Gardinali P."/>
            <person name="Banfield J.F."/>
            <person name="Atlas R.M."/>
            <person name="Andersen G.L."/>
        </authorList>
    </citation>
    <scope>NUCLEOTIDE SEQUENCE [LARGE SCALE GENOMIC DNA]</scope>
</reference>
<evidence type="ECO:0000313" key="7">
    <source>
        <dbReference type="EMBL" id="OUS00286.1"/>
    </source>
</evidence>
<evidence type="ECO:0000256" key="3">
    <source>
        <dbReference type="ARBA" id="ARBA00023199"/>
    </source>
</evidence>
<organism evidence="7 8">
    <name type="scientific">Halobacteriovorax marinus</name>
    <dbReference type="NCBI Taxonomy" id="97084"/>
    <lineage>
        <taxon>Bacteria</taxon>
        <taxon>Pseudomonadati</taxon>
        <taxon>Bdellovibrionota</taxon>
        <taxon>Bacteriovoracia</taxon>
        <taxon>Bacteriovoracales</taxon>
        <taxon>Halobacteriovoraceae</taxon>
        <taxon>Halobacteriovorax</taxon>
    </lineage>
</organism>
<dbReference type="SUPFAM" id="SSF56672">
    <property type="entry name" value="DNA/RNA polymerases"/>
    <property type="match status" value="1"/>
</dbReference>
<gene>
    <name evidence="7" type="ORF">A9Q84_00100</name>
</gene>